<accession>A0A9X3MWT8</accession>
<proteinExistence type="predicted"/>
<keyword evidence="3" id="KW-1185">Reference proteome</keyword>
<evidence type="ECO:0000313" key="2">
    <source>
        <dbReference type="EMBL" id="MDA0162725.1"/>
    </source>
</evidence>
<gene>
    <name evidence="2" type="ORF">OM076_20805</name>
</gene>
<dbReference type="AlphaFoldDB" id="A0A9X3MWT8"/>
<comment type="caution">
    <text evidence="2">The sequence shown here is derived from an EMBL/GenBank/DDBJ whole genome shotgun (WGS) entry which is preliminary data.</text>
</comment>
<organism evidence="2 3">
    <name type="scientific">Solirubrobacter ginsenosidimutans</name>
    <dbReference type="NCBI Taxonomy" id="490573"/>
    <lineage>
        <taxon>Bacteria</taxon>
        <taxon>Bacillati</taxon>
        <taxon>Actinomycetota</taxon>
        <taxon>Thermoleophilia</taxon>
        <taxon>Solirubrobacterales</taxon>
        <taxon>Solirubrobacteraceae</taxon>
        <taxon>Solirubrobacter</taxon>
    </lineage>
</organism>
<feature type="signal peptide" evidence="1">
    <location>
        <begin position="1"/>
        <end position="23"/>
    </location>
</feature>
<dbReference type="RefSeq" id="WP_270041962.1">
    <property type="nucleotide sequence ID" value="NZ_JAPDOD010000020.1"/>
</dbReference>
<keyword evidence="1" id="KW-0732">Signal</keyword>
<feature type="chain" id="PRO_5040864665" evidence="1">
    <location>
        <begin position="24"/>
        <end position="43"/>
    </location>
</feature>
<name>A0A9X3MWT8_9ACTN</name>
<protein>
    <submittedName>
        <fullName evidence="2">Uncharacterized protein</fullName>
    </submittedName>
</protein>
<dbReference type="EMBL" id="JAPDOD010000020">
    <property type="protein sequence ID" value="MDA0162725.1"/>
    <property type="molecule type" value="Genomic_DNA"/>
</dbReference>
<sequence>MRRVYLGAIGVLASLAFVSPAMAGERVEPLNQYIVEGTPAELG</sequence>
<dbReference type="Proteomes" id="UP001149140">
    <property type="component" value="Unassembled WGS sequence"/>
</dbReference>
<evidence type="ECO:0000313" key="3">
    <source>
        <dbReference type="Proteomes" id="UP001149140"/>
    </source>
</evidence>
<reference evidence="2" key="1">
    <citation type="submission" date="2022-10" db="EMBL/GenBank/DDBJ databases">
        <title>The WGS of Solirubrobacter ginsenosidimutans DSM 21036.</title>
        <authorList>
            <person name="Jiang Z."/>
        </authorList>
    </citation>
    <scope>NUCLEOTIDE SEQUENCE</scope>
    <source>
        <strain evidence="2">DSM 21036</strain>
    </source>
</reference>
<evidence type="ECO:0000256" key="1">
    <source>
        <dbReference type="SAM" id="SignalP"/>
    </source>
</evidence>